<comment type="similarity">
    <text evidence="2">Belongs to the ATP-dependent AMP-binding enzyme family.</text>
</comment>
<evidence type="ECO:0000256" key="2">
    <source>
        <dbReference type="ARBA" id="ARBA00006432"/>
    </source>
</evidence>
<dbReference type="PANTHER" id="PTHR43201:SF5">
    <property type="entry name" value="MEDIUM-CHAIN ACYL-COA LIGASE ACSF2, MITOCHONDRIAL"/>
    <property type="match status" value="1"/>
</dbReference>
<evidence type="ECO:0000313" key="22">
    <source>
        <dbReference type="EMBL" id="KCW72138.1"/>
    </source>
</evidence>
<dbReference type="Gene3D" id="1.10.510.10">
    <property type="entry name" value="Transferase(Phosphotransferase) domain 1"/>
    <property type="match status" value="1"/>
</dbReference>
<feature type="region of interest" description="Disordered" evidence="20">
    <location>
        <begin position="420"/>
        <end position="457"/>
    </location>
</feature>
<keyword evidence="16" id="KW-0472">Membrane</keyword>
<reference evidence="22" key="1">
    <citation type="submission" date="2013-07" db="EMBL/GenBank/DDBJ databases">
        <title>The genome of Eucalyptus grandis.</title>
        <authorList>
            <person name="Schmutz J."/>
            <person name="Hayes R."/>
            <person name="Myburg A."/>
            <person name="Tuskan G."/>
            <person name="Grattapaglia D."/>
            <person name="Rokhsar D.S."/>
        </authorList>
    </citation>
    <scope>NUCLEOTIDE SEQUENCE</scope>
    <source>
        <tissue evidence="22">Leaf extractions</tissue>
    </source>
</reference>
<evidence type="ECO:0000256" key="13">
    <source>
        <dbReference type="ARBA" id="ARBA00022777"/>
    </source>
</evidence>
<keyword evidence="10" id="KW-0732">Signal</keyword>
<dbReference type="PROSITE" id="PS50011">
    <property type="entry name" value="PROTEIN_KINASE_DOM"/>
    <property type="match status" value="1"/>
</dbReference>
<dbReference type="InterPro" id="IPR011009">
    <property type="entry name" value="Kinase-like_dom_sf"/>
</dbReference>
<dbReference type="PROSITE" id="PS00108">
    <property type="entry name" value="PROTEIN_KINASE_ST"/>
    <property type="match status" value="1"/>
</dbReference>
<dbReference type="STRING" id="71139.A0A059C0Y8"/>
<dbReference type="GO" id="GO:0030246">
    <property type="term" value="F:carbohydrate binding"/>
    <property type="evidence" value="ECO:0007669"/>
    <property type="project" value="UniProtKB-KW"/>
</dbReference>
<organism evidence="22">
    <name type="scientific">Eucalyptus grandis</name>
    <name type="common">Flooded gum</name>
    <dbReference type="NCBI Taxonomy" id="71139"/>
    <lineage>
        <taxon>Eukaryota</taxon>
        <taxon>Viridiplantae</taxon>
        <taxon>Streptophyta</taxon>
        <taxon>Embryophyta</taxon>
        <taxon>Tracheophyta</taxon>
        <taxon>Spermatophyta</taxon>
        <taxon>Magnoliopsida</taxon>
        <taxon>eudicotyledons</taxon>
        <taxon>Gunneridae</taxon>
        <taxon>Pentapetalae</taxon>
        <taxon>rosids</taxon>
        <taxon>malvids</taxon>
        <taxon>Myrtales</taxon>
        <taxon>Myrtaceae</taxon>
        <taxon>Myrtoideae</taxon>
        <taxon>Eucalypteae</taxon>
        <taxon>Eucalyptus</taxon>
    </lineage>
</organism>
<dbReference type="FunFam" id="3.30.200.20:FF:000039">
    <property type="entry name" value="receptor-like protein kinase FERONIA"/>
    <property type="match status" value="1"/>
</dbReference>
<dbReference type="PROSITE" id="PS00107">
    <property type="entry name" value="PROTEIN_KINASE_ATP"/>
    <property type="match status" value="1"/>
</dbReference>
<keyword evidence="7" id="KW-0436">Ligase</keyword>
<dbReference type="GO" id="GO:0006631">
    <property type="term" value="P:fatty acid metabolic process"/>
    <property type="evidence" value="ECO:0000318"/>
    <property type="project" value="GO_Central"/>
</dbReference>
<proteinExistence type="inferred from homology"/>
<dbReference type="SUPFAM" id="SSF56801">
    <property type="entry name" value="Acetyl-CoA synthetase-like"/>
    <property type="match status" value="1"/>
</dbReference>
<evidence type="ECO:0000256" key="12">
    <source>
        <dbReference type="ARBA" id="ARBA00022741"/>
    </source>
</evidence>
<evidence type="ECO:0000259" key="21">
    <source>
        <dbReference type="PROSITE" id="PS50011"/>
    </source>
</evidence>
<dbReference type="InterPro" id="IPR008271">
    <property type="entry name" value="Ser/Thr_kinase_AS"/>
</dbReference>
<evidence type="ECO:0000256" key="11">
    <source>
        <dbReference type="ARBA" id="ARBA00022734"/>
    </source>
</evidence>
<keyword evidence="14 19" id="KW-0067">ATP-binding</keyword>
<dbReference type="GO" id="GO:0005886">
    <property type="term" value="C:plasma membrane"/>
    <property type="evidence" value="ECO:0007669"/>
    <property type="project" value="UniProtKB-SubCell"/>
</dbReference>
<evidence type="ECO:0000256" key="17">
    <source>
        <dbReference type="ARBA" id="ARBA00023170"/>
    </source>
</evidence>
<evidence type="ECO:0000256" key="19">
    <source>
        <dbReference type="PROSITE-ProRule" id="PRU10141"/>
    </source>
</evidence>
<comment type="similarity">
    <text evidence="4">In the C-terminal section; belongs to the protein kinase superfamily. Ser/Thr protein kinase family.</text>
</comment>
<keyword evidence="9" id="KW-0812">Transmembrane</keyword>
<evidence type="ECO:0000256" key="5">
    <source>
        <dbReference type="ARBA" id="ARBA00022475"/>
    </source>
</evidence>
<keyword evidence="5" id="KW-1003">Cell membrane</keyword>
<evidence type="ECO:0000256" key="15">
    <source>
        <dbReference type="ARBA" id="ARBA00022989"/>
    </source>
</evidence>
<dbReference type="eggNOG" id="KOG1176">
    <property type="taxonomic scope" value="Eukaryota"/>
</dbReference>
<keyword evidence="13" id="KW-0418">Kinase</keyword>
<feature type="compositionally biased region" description="Basic and acidic residues" evidence="20">
    <location>
        <begin position="447"/>
        <end position="457"/>
    </location>
</feature>
<evidence type="ECO:0000256" key="14">
    <source>
        <dbReference type="ARBA" id="ARBA00022840"/>
    </source>
</evidence>
<dbReference type="InterPro" id="IPR042099">
    <property type="entry name" value="ANL_N_sf"/>
</dbReference>
<gene>
    <name evidence="22" type="ORF">EUGRSUZ_E00581</name>
</gene>
<evidence type="ECO:0000256" key="8">
    <source>
        <dbReference type="ARBA" id="ARBA00022679"/>
    </source>
</evidence>
<keyword evidence="8" id="KW-0808">Transferase</keyword>
<evidence type="ECO:0000256" key="16">
    <source>
        <dbReference type="ARBA" id="ARBA00023136"/>
    </source>
</evidence>
<dbReference type="InterPro" id="IPR000873">
    <property type="entry name" value="AMP-dep_synth/lig_dom"/>
</dbReference>
<dbReference type="Gramene" id="KCW72138">
    <property type="protein sequence ID" value="KCW72138"/>
    <property type="gene ID" value="EUGRSUZ_E00581"/>
</dbReference>
<evidence type="ECO:0000256" key="7">
    <source>
        <dbReference type="ARBA" id="ARBA00022598"/>
    </source>
</evidence>
<dbReference type="GO" id="GO:0031956">
    <property type="term" value="F:medium-chain fatty acid-CoA ligase activity"/>
    <property type="evidence" value="ECO:0000318"/>
    <property type="project" value="GO_Central"/>
</dbReference>
<evidence type="ECO:0000256" key="9">
    <source>
        <dbReference type="ARBA" id="ARBA00022692"/>
    </source>
</evidence>
<dbReference type="GO" id="GO:0004674">
    <property type="term" value="F:protein serine/threonine kinase activity"/>
    <property type="evidence" value="ECO:0007669"/>
    <property type="project" value="UniProtKB-KW"/>
</dbReference>
<dbReference type="InterPro" id="IPR000719">
    <property type="entry name" value="Prot_kinase_dom"/>
</dbReference>
<evidence type="ECO:0000256" key="10">
    <source>
        <dbReference type="ARBA" id="ARBA00022729"/>
    </source>
</evidence>
<dbReference type="EMBL" id="KK198757">
    <property type="protein sequence ID" value="KCW72138.1"/>
    <property type="molecule type" value="Genomic_DNA"/>
</dbReference>
<dbReference type="Pfam" id="PF00069">
    <property type="entry name" value="Pkinase"/>
    <property type="match status" value="1"/>
</dbReference>
<keyword evidence="11" id="KW-0430">Lectin</keyword>
<name>A0A059C0Y8_EUCGR</name>
<dbReference type="Pfam" id="PF00501">
    <property type="entry name" value="AMP-binding"/>
    <property type="match status" value="1"/>
</dbReference>
<dbReference type="OrthoDB" id="4062651at2759"/>
<evidence type="ECO:0000256" key="6">
    <source>
        <dbReference type="ARBA" id="ARBA00022527"/>
    </source>
</evidence>
<protein>
    <recommendedName>
        <fullName evidence="21">Protein kinase domain-containing protein</fullName>
    </recommendedName>
</protein>
<sequence length="781" mass="85856">MEVRTLTGLMKMVASTSPDQIAVSVRGKIELTYAHLRERVDEAAALLVFSGVEAGDIVALTFPNTVEFVILLLAVIRCRAIVAPLNPTYTAERFGFCLSNSGSKLLLTPQEGNQQAQFAASMLNIPHLTAKLHSAKSKITLSSINIEPSLDLMCKVVNEPSDVALFLHTSSNMSHPIPVLLTQHDLASSVQNIKRVYKLTNSDSTVIVLPMFNVYGLVAGLLSSLAAGVTVALPAAVRFSASRFWADMILYNATWYTAIPRIHQIILDHHLSKPQPAYPKLRFIMSCGALLAPSIRAQLEEAFGAPVLEAYAMMEATHLTASNPLPEDGEHKPSSVGRPVGQEMAISDEYGAIRAVGVSSEVCIGGPNVTEGHKNNPEANKQAFQSRRFHTGGVSYGGLDARFSASRSLADSAAWVSHMSEVASPSPSNDMPEGNNAPQTTEENNTETERGGEEGGHGLTMEFEKFSGPKNFSYEELMTAIADRKILGKGGFGAVYEGRIGKARTQVAVKVINYDSHQGMNEYKSEVITLSQLRHKNLVPLIGYCHEADKFVLVYEFMSEGSLEDHLFKGKSLLTWETRYKIAQGLASVLHYLQKQCRQCVIHRDIKSSNIMLDEEFEAKLGDFGLARLVDYATGSKTTELIGTRGYMAPEYITTSRASKETDVYSFGVVLLEIVSGRRVIDLERDPIDLIEWSLKHYRARKLVHAVDEKLGKDFDKKQAEALIIAGLLCAHPITTSRPSIEEAMAILNLKARVKPRELPLKSPQSPLSINWKVSPRWLKF</sequence>
<dbReference type="PANTHER" id="PTHR43201">
    <property type="entry name" value="ACYL-COA SYNTHETASE"/>
    <property type="match status" value="1"/>
</dbReference>
<evidence type="ECO:0000256" key="18">
    <source>
        <dbReference type="ARBA" id="ARBA00023180"/>
    </source>
</evidence>
<dbReference type="AlphaFoldDB" id="A0A059C0Y8"/>
<keyword evidence="18" id="KW-0325">Glycoprotein</keyword>
<accession>A0A059C0Y8</accession>
<dbReference type="SUPFAM" id="SSF56112">
    <property type="entry name" value="Protein kinase-like (PK-like)"/>
    <property type="match status" value="1"/>
</dbReference>
<dbReference type="KEGG" id="egr:104443798"/>
<dbReference type="InterPro" id="IPR017441">
    <property type="entry name" value="Protein_kinase_ATP_BS"/>
</dbReference>
<dbReference type="FunFam" id="1.10.510.10:FF:000240">
    <property type="entry name" value="Lectin-domain containing receptor kinase A4.3"/>
    <property type="match status" value="1"/>
</dbReference>
<keyword evidence="17" id="KW-0675">Receptor</keyword>
<dbReference type="SMART" id="SM00220">
    <property type="entry name" value="S_TKc"/>
    <property type="match status" value="1"/>
</dbReference>
<dbReference type="Gene3D" id="3.40.50.12780">
    <property type="entry name" value="N-terminal domain of ligase-like"/>
    <property type="match status" value="1"/>
</dbReference>
<evidence type="ECO:0000256" key="3">
    <source>
        <dbReference type="ARBA" id="ARBA00008536"/>
    </source>
</evidence>
<evidence type="ECO:0000256" key="1">
    <source>
        <dbReference type="ARBA" id="ARBA00004251"/>
    </source>
</evidence>
<feature type="domain" description="Protein kinase" evidence="21">
    <location>
        <begin position="481"/>
        <end position="735"/>
    </location>
</feature>
<comment type="subcellular location">
    <subcellularLocation>
        <location evidence="1">Cell membrane</location>
        <topology evidence="1">Single-pass type I membrane protein</topology>
    </subcellularLocation>
</comment>
<evidence type="ECO:0000256" key="4">
    <source>
        <dbReference type="ARBA" id="ARBA00010217"/>
    </source>
</evidence>
<keyword evidence="12 19" id="KW-0547">Nucleotide-binding</keyword>
<keyword evidence="6" id="KW-0723">Serine/threonine-protein kinase</keyword>
<dbReference type="InParanoid" id="A0A059C0Y8"/>
<keyword evidence="15" id="KW-1133">Transmembrane helix</keyword>
<dbReference type="CDD" id="cd14066">
    <property type="entry name" value="STKc_IRAK"/>
    <property type="match status" value="1"/>
</dbReference>
<feature type="binding site" evidence="19">
    <location>
        <position position="510"/>
    </location>
    <ligand>
        <name>ATP</name>
        <dbReference type="ChEBI" id="CHEBI:30616"/>
    </ligand>
</feature>
<evidence type="ECO:0000256" key="20">
    <source>
        <dbReference type="SAM" id="MobiDB-lite"/>
    </source>
</evidence>
<dbReference type="Gene3D" id="3.30.200.20">
    <property type="entry name" value="Phosphorylase Kinase, domain 1"/>
    <property type="match status" value="1"/>
</dbReference>
<dbReference type="GO" id="GO:0002229">
    <property type="term" value="P:defense response to oomycetes"/>
    <property type="evidence" value="ECO:0007669"/>
    <property type="project" value="UniProtKB-ARBA"/>
</dbReference>
<dbReference type="GO" id="GO:0005524">
    <property type="term" value="F:ATP binding"/>
    <property type="evidence" value="ECO:0007669"/>
    <property type="project" value="UniProtKB-UniRule"/>
</dbReference>
<comment type="similarity">
    <text evidence="3">In the N-terminal section; belongs to the leguminous lectin family.</text>
</comment>